<dbReference type="PANTHER" id="PTHR43877:SF2">
    <property type="entry name" value="AMINOALKYLPHOSPHONATE N-ACETYLTRANSFERASE-RELATED"/>
    <property type="match status" value="1"/>
</dbReference>
<name>A0A5N1K930_9HYPH</name>
<keyword evidence="1 4" id="KW-0808">Transferase</keyword>
<dbReference type="Pfam" id="PF13673">
    <property type="entry name" value="Acetyltransf_10"/>
    <property type="match status" value="1"/>
</dbReference>
<feature type="domain" description="N-acetyltransferase" evidence="3">
    <location>
        <begin position="11"/>
        <end position="165"/>
    </location>
</feature>
<dbReference type="Gene3D" id="3.40.630.30">
    <property type="match status" value="1"/>
</dbReference>
<dbReference type="InterPro" id="IPR000182">
    <property type="entry name" value="GNAT_dom"/>
</dbReference>
<dbReference type="Proteomes" id="UP000327108">
    <property type="component" value="Unassembled WGS sequence"/>
</dbReference>
<evidence type="ECO:0000313" key="4">
    <source>
        <dbReference type="EMBL" id="KAA9370734.1"/>
    </source>
</evidence>
<keyword evidence="2" id="KW-0012">Acyltransferase</keyword>
<dbReference type="CDD" id="cd04301">
    <property type="entry name" value="NAT_SF"/>
    <property type="match status" value="1"/>
</dbReference>
<dbReference type="InterPro" id="IPR016181">
    <property type="entry name" value="Acyl_CoA_acyltransferase"/>
</dbReference>
<reference evidence="4 5" key="1">
    <citation type="submission" date="2019-09" db="EMBL/GenBank/DDBJ databases">
        <title>Biological control of the noxious weed angled onion (Allium triquetrum) thwarted by endophytic bacteria in Victoria, Australia.</title>
        <authorList>
            <person name="Tehranchian P."/>
            <person name="Adair R.J."/>
            <person name="Van T.H."/>
            <person name="Morrison P.D."/>
            <person name="Williams H."/>
            <person name="Lawrie A.C."/>
        </authorList>
    </citation>
    <scope>NUCLEOTIDE SEQUENCE [LARGE SCALE GENOMIC DNA]</scope>
    <source>
        <strain evidence="4 5">RPTAtOch1</strain>
    </source>
</reference>
<comment type="caution">
    <text evidence="4">The sequence shown here is derived from an EMBL/GenBank/DDBJ whole genome shotgun (WGS) entry which is preliminary data.</text>
</comment>
<accession>A0A5N1K930</accession>
<evidence type="ECO:0000259" key="3">
    <source>
        <dbReference type="PROSITE" id="PS51186"/>
    </source>
</evidence>
<proteinExistence type="predicted"/>
<sequence length="166" mass="18639">MSVVTQESLRLQIRSARAEDVDPICDAIRRSIAELCVEDHKERNDILSAWLANKTPENIRHWITAPLQLTVVVEIDGNIAGVGQVSSDGKILLNYVSPDFRFRGVSKAVMLAMEEHLRKTGVAVAQLVSTGTARRFYQSMGYMQIGEPKLWRAGQLSYPMEKRLVN</sequence>
<protein>
    <submittedName>
        <fullName evidence="4">GNAT family N-acetyltransferase</fullName>
    </submittedName>
</protein>
<gene>
    <name evidence="4" type="ORF">F3W84_03660</name>
</gene>
<organism evidence="4 5">
    <name type="scientific">Ochrobactrum quorumnocens</name>
    <dbReference type="NCBI Taxonomy" id="271865"/>
    <lineage>
        <taxon>Bacteria</taxon>
        <taxon>Pseudomonadati</taxon>
        <taxon>Pseudomonadota</taxon>
        <taxon>Alphaproteobacteria</taxon>
        <taxon>Hyphomicrobiales</taxon>
        <taxon>Brucellaceae</taxon>
        <taxon>Brucella/Ochrobactrum group</taxon>
        <taxon>Ochrobactrum</taxon>
    </lineage>
</organism>
<dbReference type="SUPFAM" id="SSF55729">
    <property type="entry name" value="Acyl-CoA N-acyltransferases (Nat)"/>
    <property type="match status" value="1"/>
</dbReference>
<evidence type="ECO:0000256" key="2">
    <source>
        <dbReference type="ARBA" id="ARBA00023315"/>
    </source>
</evidence>
<dbReference type="GO" id="GO:0016747">
    <property type="term" value="F:acyltransferase activity, transferring groups other than amino-acyl groups"/>
    <property type="evidence" value="ECO:0007669"/>
    <property type="project" value="InterPro"/>
</dbReference>
<dbReference type="InterPro" id="IPR050832">
    <property type="entry name" value="Bact_Acetyltransf"/>
</dbReference>
<dbReference type="EMBL" id="VYXQ01000002">
    <property type="protein sequence ID" value="KAA9370734.1"/>
    <property type="molecule type" value="Genomic_DNA"/>
</dbReference>
<evidence type="ECO:0000256" key="1">
    <source>
        <dbReference type="ARBA" id="ARBA00022679"/>
    </source>
</evidence>
<dbReference type="PROSITE" id="PS51186">
    <property type="entry name" value="GNAT"/>
    <property type="match status" value="1"/>
</dbReference>
<dbReference type="PANTHER" id="PTHR43877">
    <property type="entry name" value="AMINOALKYLPHOSPHONATE N-ACETYLTRANSFERASE-RELATED-RELATED"/>
    <property type="match status" value="1"/>
</dbReference>
<keyword evidence="5" id="KW-1185">Reference proteome</keyword>
<evidence type="ECO:0000313" key="5">
    <source>
        <dbReference type="Proteomes" id="UP000327108"/>
    </source>
</evidence>
<dbReference type="AlphaFoldDB" id="A0A5N1K930"/>